<evidence type="ECO:0000256" key="5">
    <source>
        <dbReference type="ARBA" id="ARBA00023088"/>
    </source>
</evidence>
<keyword evidence="5" id="KW-0572">Peptidoglycan-anchor</keyword>
<dbReference type="InterPro" id="IPR046022">
    <property type="entry name" value="DUF5979"/>
</dbReference>
<evidence type="ECO:0000313" key="10">
    <source>
        <dbReference type="Proteomes" id="UP000272503"/>
    </source>
</evidence>
<feature type="transmembrane region" description="Helical" evidence="7">
    <location>
        <begin position="1973"/>
        <end position="1992"/>
    </location>
</feature>
<dbReference type="Proteomes" id="UP000272503">
    <property type="component" value="Unassembled WGS sequence"/>
</dbReference>
<dbReference type="InterPro" id="IPR019931">
    <property type="entry name" value="LPXTG_anchor"/>
</dbReference>
<gene>
    <name evidence="9" type="ORF">D9V32_09865</name>
</gene>
<dbReference type="Pfam" id="PF17210">
    <property type="entry name" value="SdrD_B"/>
    <property type="match status" value="1"/>
</dbReference>
<dbReference type="SUPFAM" id="SSF117074">
    <property type="entry name" value="Hypothetical protein PA1324"/>
    <property type="match status" value="1"/>
</dbReference>
<dbReference type="PROSITE" id="PS50847">
    <property type="entry name" value="GRAM_POS_ANCHORING"/>
    <property type="match status" value="1"/>
</dbReference>
<keyword evidence="3" id="KW-0964">Secreted</keyword>
<dbReference type="Pfam" id="PF00746">
    <property type="entry name" value="Gram_pos_anchor"/>
    <property type="match status" value="1"/>
</dbReference>
<feature type="compositionally biased region" description="Low complexity" evidence="6">
    <location>
        <begin position="1967"/>
        <end position="1976"/>
    </location>
</feature>
<dbReference type="Pfam" id="PF19407">
    <property type="entry name" value="DUF5979"/>
    <property type="match status" value="6"/>
</dbReference>
<evidence type="ECO:0000256" key="2">
    <source>
        <dbReference type="ARBA" id="ARBA00022512"/>
    </source>
</evidence>
<name>A0A3L7A6K8_9MICO</name>
<feature type="domain" description="Gram-positive cocci surface proteins LPxTG" evidence="8">
    <location>
        <begin position="1966"/>
        <end position="2002"/>
    </location>
</feature>
<keyword evidence="7" id="KW-0472">Membrane</keyword>
<dbReference type="InterPro" id="IPR013783">
    <property type="entry name" value="Ig-like_fold"/>
</dbReference>
<reference evidence="9 10" key="1">
    <citation type="submission" date="2018-10" db="EMBL/GenBank/DDBJ databases">
        <authorList>
            <person name="Li J."/>
        </authorList>
    </citation>
    <scope>NUCLEOTIDE SEQUENCE [LARGE SCALE GENOMIC DNA]</scope>
    <source>
        <strain evidence="9 10">IF 016277</strain>
    </source>
</reference>
<organism evidence="9 10">
    <name type="scientific">Mycetocola tolaasinivorans</name>
    <dbReference type="NCBI Taxonomy" id="76635"/>
    <lineage>
        <taxon>Bacteria</taxon>
        <taxon>Bacillati</taxon>
        <taxon>Actinomycetota</taxon>
        <taxon>Actinomycetes</taxon>
        <taxon>Micrococcales</taxon>
        <taxon>Microbacteriaceae</taxon>
        <taxon>Mycetocola</taxon>
    </lineage>
</organism>
<feature type="compositionally biased region" description="Pro residues" evidence="6">
    <location>
        <begin position="1916"/>
        <end position="1964"/>
    </location>
</feature>
<dbReference type="RefSeq" id="WP_121648751.1">
    <property type="nucleotide sequence ID" value="NZ_RCUX01000007.1"/>
</dbReference>
<keyword evidence="10" id="KW-1185">Reference proteome</keyword>
<keyword evidence="7" id="KW-1133">Transmembrane helix</keyword>
<dbReference type="Gene3D" id="2.60.40.10">
    <property type="entry name" value="Immunoglobulins"/>
    <property type="match status" value="1"/>
</dbReference>
<sequence length="2002" mass="206436">MPKTGNPTRRRRIGEVAAATLSLSLVLAMVPGGIAWAAPEAPTPSPSESQNAPAQKTPAQKTPAKKAPQAALAAPPTLEMSVRVASDGTPDFDAASGPGNDTGAHNGIVRVNDTVTYEVEYAVPSGSAENLTWSITFPRGMEISGIPGYCLTPGSSLIPATAGNPALPISATSVNELKEQTLTCNLGEKEATSDKVNITATVLNYVHNDAQLPITAASITAKDFPAPVAADLTDTTVTASARLMWDISKNGYALTEDSGASRIGQSAPCPWDQNTVCFSSVYSLQMSSPAGGKGAMPAVGDVTFDEDVTAESFFPNLTPEQHARINADPAKYGVRLAYSQGGLDGPNNKITDANINAQNSARDSGTGSVAQSGPGQVAHVTISKADWSLRTFPKIAAGKAIPGNTAIAVSSAVIAYIPVATVRDFGTTTNGKTTLFTKNVLKNLKVNGFTKDDVQTSADQPGRQSTKYPDLHWNDYRTGNLSLEIGGGYGKAFVGVPGERNNLAPAYFGIQYEGPPGGARMGSGDIAVVDTQNVISALTVVGSNPVAPAKISSVVCDAWDNTKLHLRAAAIPGSTLTPYQRVPSGGKAVWISGYNNVPGASTKTLDASTLAETPPLTVQYAAKRAVSAADSACDDPQGPWFDDPALVPGNDPAQAEQGIYTAVGRIRAHLVMPEPNGTSFTNFNSTQAIISVSMRVADSTDPVGTIIPNWMGTKTVKDAELSLQELLASTASAWQRSNYVPGVARENAPTGNQGDRLILSKAQVRVTKNVRKGEEGKYSKTPPAATGNDVVQYQLEPTLTAGVPVTGILADVWVEDCLPDSQTYSRASLAPSLVTFGSTPADAHRAACGPDQTYIRWVLPAHEINTPIEPIILTVEVSPTAPDGASQNTVVASSPVDPSPEELRTDQAEITVANPRGVKLQKIALTPVVQANRAGQATTEPNRWLIRLTNTLQGSAGNITNPDIIDVLPVQDQAGTSFNGTQTFQRATLTAGDPTSTRILYTAAAGVELDPTHATNAAGGSTAWCDAPSQGTVVSGEGVCPTDAAQVTAIRVKKTGTYLSGDVIEAEVQTVGIGNRAGDVYVNRVMAAAEGLTYKVGPLARPETVISSSIGDTVWWDLNRNGVQDTFNSAAEPPVSGARVTLSGQDDLGNPVSATTTTGANGKYLFSGLRSAGPAGYTVTFAAPNGEPFTTKHAGTDPLLDSDADVTTGASDPIHLDRNSDDLSIDAGLLQNGGLIINKTLSGPGVAPFAGGTDLTFSVVCTLDGTEVYNDTVTIGVEAGATEVSSEAISPLPALASCVVTETGAGSADAAAAPVTVTVTHSATPVSAELTNYYSAATISVSKTVTGGETALAAVSGKTFEVAVTCQMTADDETPLLHQTVTLAGGDTVQLRTAGGQPVFVPLGATCFVEETDTGGATTVTSANDSFATGLKVTATTGATAGNLAFSVTNNFVVPTGSLVIHKMLEGTGVAPFAGGKELSFAVVCTFEGEEVYNDTVSLPIERGATSATSEAITGLPASSSCVVTETGTGGADSAATPTTVQIPWNASTWTSGEVTASLTNYYSAGTITVAKTLAGDPTAIAAVADRDFALLVTCAVAEGDTRAVLVSRTVALRGGETQRLTNAEGDPVSLPVGASCYLEETDNGGATSVSISHDTFERGIRVTAGNSKDLQSLTVSAVNTFELPQGTLQIRKLLEGAGVQPFAGGKTLSFAVVCTHNDAEVYNRTVNLNVTAGATDILSEEIGPFPASTECDITETGRGGADDAAAPVHVTIPWDPETWTSGPVVASLTNRYSAGTISVSKSLAGDERGIAAVKNRQFEIQVVCQVEESGERSTVLSETVKIRGGETVTLSDASGAARLLPLGAHCFGTETDAGGAKSKKVNHDSFENAAVVTRGSDDKPQALSITAVNTFAAPPVEPSKPPVEPSKPPVEPSKPPVEPSKPPVDPSNPPVDPTTPPAPPGKPDLPHTGTDATGWLAGGTALLLAGAFLLIRRRRNPHTER</sequence>
<dbReference type="InterPro" id="IPR006311">
    <property type="entry name" value="TAT_signal"/>
</dbReference>
<feature type="region of interest" description="Disordered" evidence="6">
    <location>
        <begin position="883"/>
        <end position="902"/>
    </location>
</feature>
<feature type="region of interest" description="Disordered" evidence="6">
    <location>
        <begin position="38"/>
        <end position="76"/>
    </location>
</feature>
<dbReference type="PROSITE" id="PS51318">
    <property type="entry name" value="TAT"/>
    <property type="match status" value="1"/>
</dbReference>
<comment type="subcellular location">
    <subcellularLocation>
        <location evidence="1">Secreted</location>
    </subcellularLocation>
</comment>
<evidence type="ECO:0000256" key="1">
    <source>
        <dbReference type="ARBA" id="ARBA00004613"/>
    </source>
</evidence>
<evidence type="ECO:0000256" key="3">
    <source>
        <dbReference type="ARBA" id="ARBA00022525"/>
    </source>
</evidence>
<evidence type="ECO:0000259" key="8">
    <source>
        <dbReference type="PROSITE" id="PS50847"/>
    </source>
</evidence>
<dbReference type="InterPro" id="IPR033764">
    <property type="entry name" value="Sdr_B"/>
</dbReference>
<evidence type="ECO:0000313" key="9">
    <source>
        <dbReference type="EMBL" id="RLP75201.1"/>
    </source>
</evidence>
<dbReference type="NCBIfam" id="TIGR01167">
    <property type="entry name" value="LPXTG_anchor"/>
    <property type="match status" value="1"/>
</dbReference>
<comment type="caution">
    <text evidence="9">The sequence shown here is derived from an EMBL/GenBank/DDBJ whole genome shotgun (WGS) entry which is preliminary data.</text>
</comment>
<feature type="region of interest" description="Disordered" evidence="6">
    <location>
        <begin position="1914"/>
        <end position="1976"/>
    </location>
</feature>
<dbReference type="OrthoDB" id="134475at2"/>
<accession>A0A3L7A6K8</accession>
<evidence type="ECO:0000256" key="4">
    <source>
        <dbReference type="ARBA" id="ARBA00022729"/>
    </source>
</evidence>
<keyword evidence="4" id="KW-0732">Signal</keyword>
<keyword evidence="2" id="KW-0134">Cell wall</keyword>
<proteinExistence type="predicted"/>
<protein>
    <submittedName>
        <fullName evidence="9">LPXTG cell wall anchor domain-containing protein</fullName>
    </submittedName>
</protein>
<dbReference type="GO" id="GO:0005576">
    <property type="term" value="C:extracellular region"/>
    <property type="evidence" value="ECO:0007669"/>
    <property type="project" value="UniProtKB-SubCell"/>
</dbReference>
<dbReference type="EMBL" id="RCUX01000007">
    <property type="protein sequence ID" value="RLP75201.1"/>
    <property type="molecule type" value="Genomic_DNA"/>
</dbReference>
<evidence type="ECO:0000256" key="7">
    <source>
        <dbReference type="SAM" id="Phobius"/>
    </source>
</evidence>
<evidence type="ECO:0000256" key="6">
    <source>
        <dbReference type="SAM" id="MobiDB-lite"/>
    </source>
</evidence>
<dbReference type="GO" id="GO:0005975">
    <property type="term" value="P:carbohydrate metabolic process"/>
    <property type="evidence" value="ECO:0007669"/>
    <property type="project" value="UniProtKB-ARBA"/>
</dbReference>
<keyword evidence="7" id="KW-0812">Transmembrane</keyword>